<feature type="domain" description="AB hydrolase-1" evidence="3">
    <location>
        <begin position="32"/>
        <end position="139"/>
    </location>
</feature>
<protein>
    <submittedName>
        <fullName evidence="4">Alpha/beta fold hydrolase</fullName>
    </submittedName>
</protein>
<dbReference type="GO" id="GO:0016787">
    <property type="term" value="F:hydrolase activity"/>
    <property type="evidence" value="ECO:0007669"/>
    <property type="project" value="UniProtKB-KW"/>
</dbReference>
<proteinExistence type="predicted"/>
<dbReference type="Proteomes" id="UP001433638">
    <property type="component" value="Unassembled WGS sequence"/>
</dbReference>
<organism evidence="4 5">
    <name type="scientific">Vogesella oryzagri</name>
    <dbReference type="NCBI Taxonomy" id="3160864"/>
    <lineage>
        <taxon>Bacteria</taxon>
        <taxon>Pseudomonadati</taxon>
        <taxon>Pseudomonadota</taxon>
        <taxon>Betaproteobacteria</taxon>
        <taxon>Neisseriales</taxon>
        <taxon>Chromobacteriaceae</taxon>
        <taxon>Vogesella</taxon>
    </lineage>
</organism>
<sequence length="308" mass="35142">MNIRLDDIQVPVTDRDTLFLKRLRPKGRLDAPAVLLLHGVMANGRIFYSANGKGLAPYLAAHGYDVFVADLRGRGNSTPRIDRHARHGQTETITEDLPALHAAVRHIKGEAPLHWLAHSWGGVHMSSCLLRHPQLIPQVQSLVYFGSKRSVHVRNWRKRLEVDLMWNIVGRLLCRSVGYLPAQRIGLGADDETDKSHRQSKQWAQVAPWVDSDDGFDYAAAAQQHRLPPALYFAARNDPCRGHPDDVRRFRDESGQHLSRLRLLARHKGHRHDYDHVSLLTHPDAVHDHFPLVLHWLAGQYQRVVENY</sequence>
<evidence type="ECO:0000313" key="4">
    <source>
        <dbReference type="EMBL" id="MEQ6289075.1"/>
    </source>
</evidence>
<name>A0ABV1M176_9NEIS</name>
<dbReference type="InterPro" id="IPR029058">
    <property type="entry name" value="AB_hydrolase_fold"/>
</dbReference>
<keyword evidence="2" id="KW-0443">Lipid metabolism</keyword>
<accession>A0ABV1M176</accession>
<keyword evidence="5" id="KW-1185">Reference proteome</keyword>
<dbReference type="RefSeq" id="WP_349582459.1">
    <property type="nucleotide sequence ID" value="NZ_JBEFLD010000001.1"/>
</dbReference>
<dbReference type="Gene3D" id="3.40.50.1820">
    <property type="entry name" value="alpha/beta hydrolase"/>
    <property type="match status" value="1"/>
</dbReference>
<evidence type="ECO:0000259" key="3">
    <source>
        <dbReference type="Pfam" id="PF00561"/>
    </source>
</evidence>
<evidence type="ECO:0000313" key="5">
    <source>
        <dbReference type="Proteomes" id="UP001433638"/>
    </source>
</evidence>
<gene>
    <name evidence="4" type="ORF">ABNW52_00385</name>
</gene>
<dbReference type="PANTHER" id="PTHR11005">
    <property type="entry name" value="LYSOSOMAL ACID LIPASE-RELATED"/>
    <property type="match status" value="1"/>
</dbReference>
<dbReference type="SUPFAM" id="SSF53474">
    <property type="entry name" value="alpha/beta-Hydrolases"/>
    <property type="match status" value="1"/>
</dbReference>
<evidence type="ECO:0000256" key="1">
    <source>
        <dbReference type="ARBA" id="ARBA00022963"/>
    </source>
</evidence>
<reference evidence="4" key="1">
    <citation type="submission" date="2024-06" db="EMBL/GenBank/DDBJ databases">
        <title>Genome sequence of Vogesella sp. MAHUQ-64.</title>
        <authorList>
            <person name="Huq M.A."/>
        </authorList>
    </citation>
    <scope>NUCLEOTIDE SEQUENCE</scope>
    <source>
        <strain evidence="4">MAHUQ-64</strain>
    </source>
</reference>
<dbReference type="Pfam" id="PF00561">
    <property type="entry name" value="Abhydrolase_1"/>
    <property type="match status" value="1"/>
</dbReference>
<evidence type="ECO:0000256" key="2">
    <source>
        <dbReference type="ARBA" id="ARBA00023098"/>
    </source>
</evidence>
<keyword evidence="4" id="KW-0378">Hydrolase</keyword>
<dbReference type="InterPro" id="IPR000073">
    <property type="entry name" value="AB_hydrolase_1"/>
</dbReference>
<keyword evidence="1" id="KW-0442">Lipid degradation</keyword>
<dbReference type="EMBL" id="JBEFLD010000001">
    <property type="protein sequence ID" value="MEQ6289075.1"/>
    <property type="molecule type" value="Genomic_DNA"/>
</dbReference>
<comment type="caution">
    <text evidence="4">The sequence shown here is derived from an EMBL/GenBank/DDBJ whole genome shotgun (WGS) entry which is preliminary data.</text>
</comment>